<dbReference type="EMBL" id="MHCP01000025">
    <property type="protein sequence ID" value="OGY23383.1"/>
    <property type="molecule type" value="Genomic_DNA"/>
</dbReference>
<evidence type="ECO:0008006" key="4">
    <source>
        <dbReference type="Google" id="ProtNLM"/>
    </source>
</evidence>
<dbReference type="Proteomes" id="UP000176631">
    <property type="component" value="Unassembled WGS sequence"/>
</dbReference>
<accession>A0A1G1W6U3</accession>
<dbReference type="AlphaFoldDB" id="A0A1G1W6U3"/>
<name>A0A1G1W6U3_9BACT</name>
<protein>
    <recommendedName>
        <fullName evidence="4">Late embryogenesis abundant protein LEA-2 subgroup domain-containing protein</fullName>
    </recommendedName>
</protein>
<evidence type="ECO:0000256" key="1">
    <source>
        <dbReference type="SAM" id="Phobius"/>
    </source>
</evidence>
<keyword evidence="1" id="KW-0472">Membrane</keyword>
<sequence length="185" mass="20667">MKTIINIFKSLQPIFLISIIVLVLAAIFFSYDQYATFKENKLADSLTGNLVLKSSCKTIVNEGAKFDLKFTLENKNNVPIKVEQFGIDQNFLGQNQRKFMDLVSSSPKSIRDGSENQYLLSNFQSVVEVAASSKKDFTFTMQAATRTKAGAKPATILVYKGKVMFSLEHGITAEAPCEIQIRYSK</sequence>
<proteinExistence type="predicted"/>
<gene>
    <name evidence="2" type="ORF">A2172_04100</name>
</gene>
<keyword evidence="1" id="KW-1133">Transmembrane helix</keyword>
<feature type="transmembrane region" description="Helical" evidence="1">
    <location>
        <begin position="12"/>
        <end position="31"/>
    </location>
</feature>
<evidence type="ECO:0000313" key="3">
    <source>
        <dbReference type="Proteomes" id="UP000176631"/>
    </source>
</evidence>
<keyword evidence="1" id="KW-0812">Transmembrane</keyword>
<reference evidence="2 3" key="1">
    <citation type="journal article" date="2016" name="Nat. Commun.">
        <title>Thousands of microbial genomes shed light on interconnected biogeochemical processes in an aquifer system.</title>
        <authorList>
            <person name="Anantharaman K."/>
            <person name="Brown C.T."/>
            <person name="Hug L.A."/>
            <person name="Sharon I."/>
            <person name="Castelle C.J."/>
            <person name="Probst A.J."/>
            <person name="Thomas B.C."/>
            <person name="Singh A."/>
            <person name="Wilkins M.J."/>
            <person name="Karaoz U."/>
            <person name="Brodie E.L."/>
            <person name="Williams K.H."/>
            <person name="Hubbard S.S."/>
            <person name="Banfield J.F."/>
        </authorList>
    </citation>
    <scope>NUCLEOTIDE SEQUENCE [LARGE SCALE GENOMIC DNA]</scope>
</reference>
<comment type="caution">
    <text evidence="2">The sequence shown here is derived from an EMBL/GenBank/DDBJ whole genome shotgun (WGS) entry which is preliminary data.</text>
</comment>
<evidence type="ECO:0000313" key="2">
    <source>
        <dbReference type="EMBL" id="OGY23383.1"/>
    </source>
</evidence>
<organism evidence="2 3">
    <name type="scientific">Candidatus Woykebacteria bacterium RBG_13_40_15</name>
    <dbReference type="NCBI Taxonomy" id="1802593"/>
    <lineage>
        <taxon>Bacteria</taxon>
        <taxon>Candidatus Woykeibacteriota</taxon>
    </lineage>
</organism>
<dbReference type="STRING" id="1802593.A2172_04100"/>